<evidence type="ECO:0000313" key="1">
    <source>
        <dbReference type="EMBL" id="RBP16459.1"/>
    </source>
</evidence>
<evidence type="ECO:0000313" key="2">
    <source>
        <dbReference type="Proteomes" id="UP000253529"/>
    </source>
</evidence>
<name>A0A366FRV2_9HYPH</name>
<reference evidence="1 2" key="1">
    <citation type="submission" date="2018-06" db="EMBL/GenBank/DDBJ databases">
        <title>Genomic Encyclopedia of Type Strains, Phase IV (KMG-IV): sequencing the most valuable type-strain genomes for metagenomic binning, comparative biology and taxonomic classification.</title>
        <authorList>
            <person name="Goeker M."/>
        </authorList>
    </citation>
    <scope>NUCLEOTIDE SEQUENCE [LARGE SCALE GENOMIC DNA]</scope>
    <source>
        <strain evidence="1 2">DSM 24875</strain>
    </source>
</reference>
<accession>A0A366FRV2</accession>
<sequence>MDEAELDTLQADYKKAVDEWVTAIRAEEALASVHHSVAELDKWEESHAIAHKAYKEVIFRKRLYEDALREDMFGF</sequence>
<comment type="caution">
    <text evidence="1">The sequence shown here is derived from an EMBL/GenBank/DDBJ whole genome shotgun (WGS) entry which is preliminary data.</text>
</comment>
<keyword evidence="2" id="KW-1185">Reference proteome</keyword>
<dbReference type="EMBL" id="QNRK01000005">
    <property type="protein sequence ID" value="RBP16459.1"/>
    <property type="molecule type" value="Genomic_DNA"/>
</dbReference>
<dbReference type="Proteomes" id="UP000253529">
    <property type="component" value="Unassembled WGS sequence"/>
</dbReference>
<proteinExistence type="predicted"/>
<organism evidence="1 2">
    <name type="scientific">Roseiarcus fermentans</name>
    <dbReference type="NCBI Taxonomy" id="1473586"/>
    <lineage>
        <taxon>Bacteria</taxon>
        <taxon>Pseudomonadati</taxon>
        <taxon>Pseudomonadota</taxon>
        <taxon>Alphaproteobacteria</taxon>
        <taxon>Hyphomicrobiales</taxon>
        <taxon>Roseiarcaceae</taxon>
        <taxon>Roseiarcus</taxon>
    </lineage>
</organism>
<protein>
    <submittedName>
        <fullName evidence="1">Uncharacterized protein</fullName>
    </submittedName>
</protein>
<dbReference type="AlphaFoldDB" id="A0A366FRV2"/>
<gene>
    <name evidence="1" type="ORF">DFR50_105102</name>
</gene>